<dbReference type="PANTHER" id="PTHR12821:SF0">
    <property type="entry name" value="BYSTIN"/>
    <property type="match status" value="1"/>
</dbReference>
<dbReference type="GO" id="GO:0030686">
    <property type="term" value="C:90S preribosome"/>
    <property type="evidence" value="ECO:0007669"/>
    <property type="project" value="EnsemblFungi"/>
</dbReference>
<protein>
    <submittedName>
        <fullName evidence="3">Putative bystin-like protein</fullName>
    </submittedName>
</protein>
<evidence type="ECO:0000256" key="1">
    <source>
        <dbReference type="ARBA" id="ARBA00007114"/>
    </source>
</evidence>
<dbReference type="Pfam" id="PF05291">
    <property type="entry name" value="Bystin"/>
    <property type="match status" value="1"/>
</dbReference>
<dbReference type="STRING" id="77044.A0A1S7UQ81"/>
<dbReference type="GO" id="GO:0016973">
    <property type="term" value="P:poly(A)+ mRNA export from nucleus"/>
    <property type="evidence" value="ECO:0007669"/>
    <property type="project" value="EnsemblFungi"/>
</dbReference>
<comment type="similarity">
    <text evidence="1">Belongs to the bystin family.</text>
</comment>
<dbReference type="OrthoDB" id="2192561at2759"/>
<name>A0A1S7UQ81_ROSNE</name>
<feature type="region of interest" description="Disordered" evidence="2">
    <location>
        <begin position="1"/>
        <end position="119"/>
    </location>
</feature>
<proteinExistence type="inferred from homology"/>
<reference evidence="3" key="1">
    <citation type="submission" date="2016-03" db="EMBL/GenBank/DDBJ databases">
        <title>Draft genome sequence of Rosellinia necatrix.</title>
        <authorList>
            <person name="Kanematsu S."/>
        </authorList>
    </citation>
    <scope>NUCLEOTIDE SEQUENCE [LARGE SCALE GENOMIC DNA]</scope>
    <source>
        <strain evidence="3">W97</strain>
    </source>
</reference>
<dbReference type="EMBL" id="DF977467">
    <property type="protein sequence ID" value="GAP85215.1"/>
    <property type="molecule type" value="Genomic_DNA"/>
</dbReference>
<gene>
    <name evidence="3" type="ORF">SAMD00023353_2201570</name>
</gene>
<dbReference type="PANTHER" id="PTHR12821">
    <property type="entry name" value="BYSTIN"/>
    <property type="match status" value="1"/>
</dbReference>
<sequence>MPKATTQTGNGQPRRHNPLGQDILATKIVTGKAPKAKARRTSDEEPSDGSPYIDSRTSKKILQLAQELSEQDQSTSSKPVGSAHNPFGLNSRPTDGISQDDDEPDDDVFGDDDESDVDASLDPEALKTFHDFFPHDDDPIQWTGQTERTGFTGTQETNLADLILAKISAHEAGRDMDRIEETGPDEIEFSPRVIEVYTKVGIFMSRYKSGKLPKPFKVLPSVPGWERIIELTNPPGWTTNACSAATRIFVSSGPVVARRFVEMILLDRVRDDIDEHKKLSPHLWDALKKSLFRPEAFFNGFLFPLVSSGSCTLKEAHIISGILLRVSVPVLHSAAAIKALCDIASGDLGAAGVVNTFLKTLLEKRYALPWQAIDSLVFHFLRMKHVGIEAGEKSLKEGGRPTVIWHQCLLVFAQRYRNEITEDQREALLDLLLEFGHNQITPEIRRELLAGRTRGVQIAPPPEALDGDDTMQID</sequence>
<dbReference type="GO" id="GO:0032040">
    <property type="term" value="C:small-subunit processome"/>
    <property type="evidence" value="ECO:0007669"/>
    <property type="project" value="EnsemblFungi"/>
</dbReference>
<feature type="compositionally biased region" description="Acidic residues" evidence="2">
    <location>
        <begin position="98"/>
        <end position="119"/>
    </location>
</feature>
<dbReference type="AlphaFoldDB" id="A0A1S7UQ81"/>
<dbReference type="Proteomes" id="UP000054516">
    <property type="component" value="Unassembled WGS sequence"/>
</dbReference>
<feature type="compositionally biased region" description="Polar residues" evidence="2">
    <location>
        <begin position="1"/>
        <end position="11"/>
    </location>
</feature>
<dbReference type="GO" id="GO:0005737">
    <property type="term" value="C:cytoplasm"/>
    <property type="evidence" value="ECO:0007669"/>
    <property type="project" value="EnsemblFungi"/>
</dbReference>
<feature type="compositionally biased region" description="Polar residues" evidence="2">
    <location>
        <begin position="66"/>
        <end position="79"/>
    </location>
</feature>
<dbReference type="InterPro" id="IPR007955">
    <property type="entry name" value="Bystin"/>
</dbReference>
<dbReference type="GO" id="GO:0030688">
    <property type="term" value="C:preribosome, small subunit precursor"/>
    <property type="evidence" value="ECO:0007669"/>
    <property type="project" value="EnsemblFungi"/>
</dbReference>
<keyword evidence="4" id="KW-1185">Reference proteome</keyword>
<dbReference type="GO" id="GO:0000447">
    <property type="term" value="P:endonucleolytic cleavage in ITS1 to separate SSU-rRNA from 5.8S rRNA and LSU-rRNA from tricistronic rRNA transcript (SSU-rRNA, 5.8S rRNA, LSU-rRNA)"/>
    <property type="evidence" value="ECO:0007669"/>
    <property type="project" value="EnsemblFungi"/>
</dbReference>
<evidence type="ECO:0000313" key="4">
    <source>
        <dbReference type="Proteomes" id="UP000054516"/>
    </source>
</evidence>
<organism evidence="3">
    <name type="scientific">Rosellinia necatrix</name>
    <name type="common">White root-rot fungus</name>
    <dbReference type="NCBI Taxonomy" id="77044"/>
    <lineage>
        <taxon>Eukaryota</taxon>
        <taxon>Fungi</taxon>
        <taxon>Dikarya</taxon>
        <taxon>Ascomycota</taxon>
        <taxon>Pezizomycotina</taxon>
        <taxon>Sordariomycetes</taxon>
        <taxon>Xylariomycetidae</taxon>
        <taxon>Xylariales</taxon>
        <taxon>Xylariaceae</taxon>
        <taxon>Rosellinia</taxon>
    </lineage>
</organism>
<dbReference type="OMA" id="TKLPVIW"/>
<evidence type="ECO:0000256" key="2">
    <source>
        <dbReference type="SAM" id="MobiDB-lite"/>
    </source>
</evidence>
<accession>A0A1S7UQ81</accession>
<dbReference type="GO" id="GO:0030515">
    <property type="term" value="F:snoRNA binding"/>
    <property type="evidence" value="ECO:0007669"/>
    <property type="project" value="EnsemblFungi"/>
</dbReference>
<evidence type="ECO:0000313" key="3">
    <source>
        <dbReference type="EMBL" id="GAP85215.1"/>
    </source>
</evidence>